<accession>A0A0F9QVM7</accession>
<evidence type="ECO:0000256" key="5">
    <source>
        <dbReference type="ARBA" id="ARBA00022777"/>
    </source>
</evidence>
<evidence type="ECO:0000256" key="4">
    <source>
        <dbReference type="ARBA" id="ARBA00022741"/>
    </source>
</evidence>
<dbReference type="InterPro" id="IPR017665">
    <property type="entry name" value="Guanylate_kinase"/>
</dbReference>
<evidence type="ECO:0000256" key="3">
    <source>
        <dbReference type="ARBA" id="ARBA00022679"/>
    </source>
</evidence>
<dbReference type="InterPro" id="IPR008145">
    <property type="entry name" value="GK/Ca_channel_bsu"/>
</dbReference>
<dbReference type="PROSITE" id="PS00856">
    <property type="entry name" value="GUANYLATE_KINASE_1"/>
    <property type="match status" value="1"/>
</dbReference>
<proteinExistence type="inferred from homology"/>
<name>A0A0F9QVM7_9ZZZZ</name>
<dbReference type="Pfam" id="PF00625">
    <property type="entry name" value="Guanylate_kin"/>
    <property type="match status" value="1"/>
</dbReference>
<keyword evidence="4" id="KW-0547">Nucleotide-binding</keyword>
<dbReference type="Gene3D" id="3.30.63.10">
    <property type="entry name" value="Guanylate Kinase phosphate binding domain"/>
    <property type="match status" value="1"/>
</dbReference>
<evidence type="ECO:0000259" key="7">
    <source>
        <dbReference type="PROSITE" id="PS50052"/>
    </source>
</evidence>
<feature type="domain" description="Guanylate kinase-like" evidence="7">
    <location>
        <begin position="1"/>
        <end position="152"/>
    </location>
</feature>
<dbReference type="GO" id="GO:0004385">
    <property type="term" value="F:GMP kinase activity"/>
    <property type="evidence" value="ECO:0007669"/>
    <property type="project" value="UniProtKB-EC"/>
</dbReference>
<protein>
    <recommendedName>
        <fullName evidence="2">guanylate kinase</fullName>
        <ecNumber evidence="2">2.7.4.8</ecNumber>
    </recommendedName>
</protein>
<evidence type="ECO:0000256" key="2">
    <source>
        <dbReference type="ARBA" id="ARBA00012961"/>
    </source>
</evidence>
<dbReference type="InterPro" id="IPR008144">
    <property type="entry name" value="Guanylate_kin-like_dom"/>
</dbReference>
<keyword evidence="3" id="KW-0808">Transferase</keyword>
<dbReference type="FunFam" id="3.30.63.10:FF:000002">
    <property type="entry name" value="Guanylate kinase 1"/>
    <property type="match status" value="1"/>
</dbReference>
<organism evidence="8">
    <name type="scientific">marine sediment metagenome</name>
    <dbReference type="NCBI Taxonomy" id="412755"/>
    <lineage>
        <taxon>unclassified sequences</taxon>
        <taxon>metagenomes</taxon>
        <taxon>ecological metagenomes</taxon>
    </lineage>
</organism>
<dbReference type="PROSITE" id="PS50052">
    <property type="entry name" value="GUANYLATE_KINASE_2"/>
    <property type="match status" value="1"/>
</dbReference>
<dbReference type="Gene3D" id="3.40.50.300">
    <property type="entry name" value="P-loop containing nucleotide triphosphate hydrolases"/>
    <property type="match status" value="1"/>
</dbReference>
<dbReference type="PANTHER" id="PTHR23117">
    <property type="entry name" value="GUANYLATE KINASE-RELATED"/>
    <property type="match status" value="1"/>
</dbReference>
<dbReference type="AlphaFoldDB" id="A0A0F9QVM7"/>
<dbReference type="InterPro" id="IPR027417">
    <property type="entry name" value="P-loop_NTPase"/>
</dbReference>
<comment type="caution">
    <text evidence="8">The sequence shown here is derived from an EMBL/GenBank/DDBJ whole genome shotgun (WGS) entry which is preliminary data.</text>
</comment>
<dbReference type="CDD" id="cd00071">
    <property type="entry name" value="GMPK"/>
    <property type="match status" value="1"/>
</dbReference>
<dbReference type="NCBIfam" id="TIGR03263">
    <property type="entry name" value="guanyl_kin"/>
    <property type="match status" value="1"/>
</dbReference>
<evidence type="ECO:0000313" key="8">
    <source>
        <dbReference type="EMBL" id="KKN17196.1"/>
    </source>
</evidence>
<dbReference type="GO" id="GO:0005829">
    <property type="term" value="C:cytosol"/>
    <property type="evidence" value="ECO:0007669"/>
    <property type="project" value="TreeGrafter"/>
</dbReference>
<keyword evidence="5" id="KW-0418">Kinase</keyword>
<keyword evidence="6" id="KW-0067">ATP-binding</keyword>
<dbReference type="EMBL" id="LAZR01003546">
    <property type="protein sequence ID" value="KKN17196.1"/>
    <property type="molecule type" value="Genomic_DNA"/>
</dbReference>
<comment type="similarity">
    <text evidence="1">Belongs to the guanylate kinase family.</text>
</comment>
<dbReference type="SMART" id="SM00072">
    <property type="entry name" value="GuKc"/>
    <property type="match status" value="1"/>
</dbReference>
<dbReference type="InterPro" id="IPR020590">
    <property type="entry name" value="Guanylate_kinase_CS"/>
</dbReference>
<dbReference type="EC" id="2.7.4.8" evidence="2"/>
<evidence type="ECO:0000256" key="1">
    <source>
        <dbReference type="ARBA" id="ARBA00005790"/>
    </source>
</evidence>
<reference evidence="8" key="1">
    <citation type="journal article" date="2015" name="Nature">
        <title>Complex archaea that bridge the gap between prokaryotes and eukaryotes.</title>
        <authorList>
            <person name="Spang A."/>
            <person name="Saw J.H."/>
            <person name="Jorgensen S.L."/>
            <person name="Zaremba-Niedzwiedzka K."/>
            <person name="Martijn J."/>
            <person name="Lind A.E."/>
            <person name="van Eijk R."/>
            <person name="Schleper C."/>
            <person name="Guy L."/>
            <person name="Ettema T.J."/>
        </authorList>
    </citation>
    <scope>NUCLEOTIDE SEQUENCE</scope>
</reference>
<dbReference type="SUPFAM" id="SSF52540">
    <property type="entry name" value="P-loop containing nucleoside triphosphate hydrolases"/>
    <property type="match status" value="1"/>
</dbReference>
<dbReference type="PANTHER" id="PTHR23117:SF13">
    <property type="entry name" value="GUANYLATE KINASE"/>
    <property type="match status" value="1"/>
</dbReference>
<dbReference type="GO" id="GO:0005524">
    <property type="term" value="F:ATP binding"/>
    <property type="evidence" value="ECO:0007669"/>
    <property type="project" value="UniProtKB-KW"/>
</dbReference>
<evidence type="ECO:0000256" key="6">
    <source>
        <dbReference type="ARBA" id="ARBA00022840"/>
    </source>
</evidence>
<sequence length="156" mass="17971">MSLSVSATTRKPRVNEMDGKNYHFIAQQEFENLIKEAKFLELARVHDFMYGTLQEEVENKLNEGLSVILEIDPQGAQQVREKRADAVLIFVKAPSMQELEKRLKGRKTDSEEVIKKRLGDAKHELEQVSKYDYVIINDYIEKASKELAKVVEGETK</sequence>
<gene>
    <name evidence="8" type="ORF">LCGC14_0968260</name>
</gene>